<comment type="caution">
    <text evidence="1">The sequence shown here is derived from an EMBL/GenBank/DDBJ whole genome shotgun (WGS) entry which is preliminary data.</text>
</comment>
<gene>
    <name evidence="1" type="ORF">M0R45_015827</name>
</gene>
<accession>A0AAW1XT75</accession>
<sequence>MNFSDLFVETAPCIGSHSSSYSSLSTVYSYFMLGRLDENGNPDIMSPADLELSCTITLMVMVSPPPAPTDKYSQSCEGIYKHLAYGFELSWLPHECTEKCGSEYDCAVNHNNTGMECYALNYPQEHRSKRIILSIIQKLGE</sequence>
<evidence type="ECO:0000313" key="1">
    <source>
        <dbReference type="EMBL" id="KAK9939119.1"/>
    </source>
</evidence>
<dbReference type="AlphaFoldDB" id="A0AAW1XT75"/>
<reference evidence="1 2" key="1">
    <citation type="journal article" date="2023" name="G3 (Bethesda)">
        <title>A chromosome-length genome assembly and annotation of blackberry (Rubus argutus, cv. 'Hillquist').</title>
        <authorList>
            <person name="Bruna T."/>
            <person name="Aryal R."/>
            <person name="Dudchenko O."/>
            <person name="Sargent D.J."/>
            <person name="Mead D."/>
            <person name="Buti M."/>
            <person name="Cavallini A."/>
            <person name="Hytonen T."/>
            <person name="Andres J."/>
            <person name="Pham M."/>
            <person name="Weisz D."/>
            <person name="Mascagni F."/>
            <person name="Usai G."/>
            <person name="Natali L."/>
            <person name="Bassil N."/>
            <person name="Fernandez G.E."/>
            <person name="Lomsadze A."/>
            <person name="Armour M."/>
            <person name="Olukolu B."/>
            <person name="Poorten T."/>
            <person name="Britton C."/>
            <person name="Davik J."/>
            <person name="Ashrafi H."/>
            <person name="Aiden E.L."/>
            <person name="Borodovsky M."/>
            <person name="Worthington M."/>
        </authorList>
    </citation>
    <scope>NUCLEOTIDE SEQUENCE [LARGE SCALE GENOMIC DNA]</scope>
    <source>
        <strain evidence="1">PI 553951</strain>
    </source>
</reference>
<evidence type="ECO:0000313" key="2">
    <source>
        <dbReference type="Proteomes" id="UP001457282"/>
    </source>
</evidence>
<proteinExistence type="predicted"/>
<dbReference type="Proteomes" id="UP001457282">
    <property type="component" value="Unassembled WGS sequence"/>
</dbReference>
<name>A0AAW1XT75_RUBAR</name>
<dbReference type="EMBL" id="JBEDUW010000003">
    <property type="protein sequence ID" value="KAK9939119.1"/>
    <property type="molecule type" value="Genomic_DNA"/>
</dbReference>
<keyword evidence="2" id="KW-1185">Reference proteome</keyword>
<protein>
    <submittedName>
        <fullName evidence="1">Uncharacterized protein</fullName>
    </submittedName>
</protein>
<organism evidence="1 2">
    <name type="scientific">Rubus argutus</name>
    <name type="common">Southern blackberry</name>
    <dbReference type="NCBI Taxonomy" id="59490"/>
    <lineage>
        <taxon>Eukaryota</taxon>
        <taxon>Viridiplantae</taxon>
        <taxon>Streptophyta</taxon>
        <taxon>Embryophyta</taxon>
        <taxon>Tracheophyta</taxon>
        <taxon>Spermatophyta</taxon>
        <taxon>Magnoliopsida</taxon>
        <taxon>eudicotyledons</taxon>
        <taxon>Gunneridae</taxon>
        <taxon>Pentapetalae</taxon>
        <taxon>rosids</taxon>
        <taxon>fabids</taxon>
        <taxon>Rosales</taxon>
        <taxon>Rosaceae</taxon>
        <taxon>Rosoideae</taxon>
        <taxon>Rosoideae incertae sedis</taxon>
        <taxon>Rubus</taxon>
    </lineage>
</organism>